<gene>
    <name evidence="1" type="ORF">MM171A00247_0059</name>
    <name evidence="2" type="ORF">MM171B00144_0037</name>
</gene>
<name>A0A6H1Z7S9_9ZZZZ</name>
<accession>A0A6H1Z7S9</accession>
<organism evidence="1">
    <name type="scientific">viral metagenome</name>
    <dbReference type="NCBI Taxonomy" id="1070528"/>
    <lineage>
        <taxon>unclassified sequences</taxon>
        <taxon>metagenomes</taxon>
        <taxon>organismal metagenomes</taxon>
    </lineage>
</organism>
<proteinExistence type="predicted"/>
<evidence type="ECO:0000313" key="1">
    <source>
        <dbReference type="EMBL" id="QJA43345.1"/>
    </source>
</evidence>
<dbReference type="AlphaFoldDB" id="A0A6H1Z7S9"/>
<reference evidence="1" key="1">
    <citation type="submission" date="2020-03" db="EMBL/GenBank/DDBJ databases">
        <title>The deep terrestrial virosphere.</title>
        <authorList>
            <person name="Holmfeldt K."/>
            <person name="Nilsson E."/>
            <person name="Simone D."/>
            <person name="Lopez-Fernandez M."/>
            <person name="Wu X."/>
            <person name="de Brujin I."/>
            <person name="Lundin D."/>
            <person name="Andersson A."/>
            <person name="Bertilsson S."/>
            <person name="Dopson M."/>
        </authorList>
    </citation>
    <scope>NUCLEOTIDE SEQUENCE</scope>
    <source>
        <strain evidence="1">MM171A00247</strain>
        <strain evidence="2">MM171B00144</strain>
    </source>
</reference>
<sequence length="48" mass="5421">MGYYEDINKKIAEIVVANITDQMLESVESAKAEYEEGLEEIPDENEGL</sequence>
<dbReference type="EMBL" id="MT143700">
    <property type="protein sequence ID" value="QJA43345.1"/>
    <property type="molecule type" value="Genomic_DNA"/>
</dbReference>
<dbReference type="EMBL" id="MT143893">
    <property type="protein sequence ID" value="QJB04998.1"/>
    <property type="molecule type" value="Genomic_DNA"/>
</dbReference>
<protein>
    <submittedName>
        <fullName evidence="1">Uncharacterized protein</fullName>
    </submittedName>
</protein>
<evidence type="ECO:0000313" key="2">
    <source>
        <dbReference type="EMBL" id="QJB04998.1"/>
    </source>
</evidence>